<feature type="compositionally biased region" description="Low complexity" evidence="1">
    <location>
        <begin position="1089"/>
        <end position="1100"/>
    </location>
</feature>
<feature type="compositionally biased region" description="Low complexity" evidence="1">
    <location>
        <begin position="456"/>
        <end position="471"/>
    </location>
</feature>
<keyword evidence="4" id="KW-1185">Reference proteome</keyword>
<dbReference type="Pfam" id="PF12825">
    <property type="entry name" value="DUF3818"/>
    <property type="match status" value="1"/>
</dbReference>
<dbReference type="STRING" id="1353009.A0A1Y2IT15"/>
<evidence type="ECO:0000313" key="3">
    <source>
        <dbReference type="EMBL" id="OSD04266.1"/>
    </source>
</evidence>
<feature type="compositionally biased region" description="Low complexity" evidence="1">
    <location>
        <begin position="522"/>
        <end position="537"/>
    </location>
</feature>
<dbReference type="InterPro" id="IPR036871">
    <property type="entry name" value="PX_dom_sf"/>
</dbReference>
<feature type="domain" description="PX" evidence="2">
    <location>
        <begin position="374"/>
        <end position="590"/>
    </location>
</feature>
<feature type="compositionally biased region" description="Basic residues" evidence="1">
    <location>
        <begin position="1254"/>
        <end position="1264"/>
    </location>
</feature>
<organism evidence="3 4">
    <name type="scientific">Trametes coccinea (strain BRFM310)</name>
    <name type="common">Pycnoporus coccineus</name>
    <dbReference type="NCBI Taxonomy" id="1353009"/>
    <lineage>
        <taxon>Eukaryota</taxon>
        <taxon>Fungi</taxon>
        <taxon>Dikarya</taxon>
        <taxon>Basidiomycota</taxon>
        <taxon>Agaricomycotina</taxon>
        <taxon>Agaricomycetes</taxon>
        <taxon>Polyporales</taxon>
        <taxon>Polyporaceae</taxon>
        <taxon>Trametes</taxon>
    </lineage>
</organism>
<dbReference type="EMBL" id="KZ084097">
    <property type="protein sequence ID" value="OSD04266.1"/>
    <property type="molecule type" value="Genomic_DNA"/>
</dbReference>
<proteinExistence type="predicted"/>
<dbReference type="SMART" id="SM00312">
    <property type="entry name" value="PX"/>
    <property type="match status" value="1"/>
</dbReference>
<dbReference type="PANTHER" id="PTHR47185">
    <property type="entry name" value="PX DOMAIN-CONTAINING PROTEIN YPR097W"/>
    <property type="match status" value="1"/>
</dbReference>
<dbReference type="Proteomes" id="UP000193067">
    <property type="component" value="Unassembled WGS sequence"/>
</dbReference>
<gene>
    <name evidence="3" type="ORF">PYCCODRAFT_1443990</name>
</gene>
<protein>
    <recommendedName>
        <fullName evidence="2">PX domain-containing protein</fullName>
    </recommendedName>
</protein>
<dbReference type="SUPFAM" id="SSF64268">
    <property type="entry name" value="PX domain"/>
    <property type="match status" value="1"/>
</dbReference>
<dbReference type="InterPro" id="IPR001683">
    <property type="entry name" value="PX_dom"/>
</dbReference>
<feature type="compositionally biased region" description="Low complexity" evidence="1">
    <location>
        <begin position="1188"/>
        <end position="1198"/>
    </location>
</feature>
<feature type="compositionally biased region" description="Acidic residues" evidence="1">
    <location>
        <begin position="1072"/>
        <end position="1088"/>
    </location>
</feature>
<feature type="compositionally biased region" description="Pro residues" evidence="1">
    <location>
        <begin position="175"/>
        <end position="185"/>
    </location>
</feature>
<dbReference type="InterPro" id="IPR047168">
    <property type="entry name" value="LEC1-like"/>
</dbReference>
<feature type="compositionally biased region" description="Basic and acidic residues" evidence="1">
    <location>
        <begin position="1121"/>
        <end position="1132"/>
    </location>
</feature>
<feature type="region of interest" description="Disordered" evidence="1">
    <location>
        <begin position="456"/>
        <end position="545"/>
    </location>
</feature>
<name>A0A1Y2IT15_TRAC3</name>
<dbReference type="Pfam" id="PF00787">
    <property type="entry name" value="PX"/>
    <property type="match status" value="1"/>
</dbReference>
<accession>A0A1Y2IT15</accession>
<evidence type="ECO:0000313" key="4">
    <source>
        <dbReference type="Proteomes" id="UP000193067"/>
    </source>
</evidence>
<feature type="compositionally biased region" description="Acidic residues" evidence="1">
    <location>
        <begin position="1101"/>
        <end position="1115"/>
    </location>
</feature>
<reference evidence="3 4" key="1">
    <citation type="journal article" date="2015" name="Biotechnol. Biofuels">
        <title>Enhanced degradation of softwood versus hardwood by the white-rot fungus Pycnoporus coccineus.</title>
        <authorList>
            <person name="Couturier M."/>
            <person name="Navarro D."/>
            <person name="Chevret D."/>
            <person name="Henrissat B."/>
            <person name="Piumi F."/>
            <person name="Ruiz-Duenas F.J."/>
            <person name="Martinez A.T."/>
            <person name="Grigoriev I.V."/>
            <person name="Riley R."/>
            <person name="Lipzen A."/>
            <person name="Berrin J.G."/>
            <person name="Master E.R."/>
            <person name="Rosso M.N."/>
        </authorList>
    </citation>
    <scope>NUCLEOTIDE SEQUENCE [LARGE SCALE GENOMIC DNA]</scope>
    <source>
        <strain evidence="3 4">BRFM310</strain>
    </source>
</reference>
<sequence length="1320" mass="146311">MQESSSEVSLCPIWKSHRSVGRSVGSVDHSLARSLAPSVPGQTPTTTTTTTQTSPSTNYGQFVVDVLGRMTRTSGRIDQRVLRRCIGLASSYLVTDVTMNAEEGVRSWRAGFNRLVDVMVALHMRQELEVETALPLRPRRTPAVPAPAPPQSDDAHFATPLASPLTSSPTAEHPPQLPDPGPSTNPPAASASASASAQDFTTLTPIRAHYLKKELVRLQFQRELDALVTAPTNNVSTFSYLGPPFTPPPKDAPPLDLPFLRYFFRHFVLTFPFLASAPKDFFPDKVQPFLASLLSRNLSPTSVLDENPEESEEATRHRLLNRLERNLSMLMTSATKLVEPEEVVRLTQSDLNRLELLARKRAAREKRMKDSFDVNIVCVRTVVEKKRMRSKAHEEFIIRTRRRGQPDVFVSRRYGDFRTLADELRKAHPEEVVPSPPPKDRSFVNVTISPSAYTPTFSSSFPTSPPSASSSGHLAPNSPPYMPSVPPVSPVASQAGRTPTKLPRPRGSADLYDIDRNSSADSFGTSSPPTSPTSTYNSGGGGGITQQALRLSREKNRLTLRSYLNTLLSSSTFASSPVLKSFLLSGPTRLSEEEMEDARRREDADRMREDGRKRFAKEITARVDGLRQTVRGVKGELLGKDGLTHIFGTIKETTDVRNLPPSYQAVIQWARISLASTVFHHFVASDNASESFASLKRIHGLMPYFMLKAALKISNPMGMIRGVLDLFLAQPFGGRSLLQRMFTGSLMEEVRALEEDIEAVREKVDDPVLCEKVKLYVYAPREIQAVYKADAAAEGMHVLAVVLRSGEQPALSRAQMQRVLHAHRAHKEYVRYTESLADSDDDEGPQDEEAWLFEDLSALAKLYARLRDREQLIELIFEGNTAELLKDIITIFYAPLAQVYKAASIADSLGDLQNFMNDLIRTVEQTEELSQTDPARTVQIFIDLIQRHEQAFYSFVHKVHSKGEGLFTSLMRWIERFLTLMRDGLGEPISLEFLLPHTGADRENVLREVDAVALYHYKLKVAYEAKLRRRFGRTQGMNDADAEDEAAAQLVNGVVRDLSFGELVRGDADDLAAQETDDEDDDSSDEDSSSSSGSGSSESGSDSDSDSDSSSESESSDNGSDTERDSTPHPDRPAATSVPSRSHTIGHSPLEQRPSPHMRFPPPGGPRHSADTPRDERPRQHPHPHPPAAQRPRTLSTPSRPPPADARWKDLPPHPGNKELPPVPPIPQLAPPPVPKYPPRQQPLEERRPPPPKAKPKASPKPKKGAAPAPKPPELVYIPKLLPLFVEMVRRGRGGRDDAFLESTDDGLSVQMRPQLTSRR</sequence>
<dbReference type="OrthoDB" id="2117459at2759"/>
<evidence type="ECO:0000259" key="2">
    <source>
        <dbReference type="PROSITE" id="PS50195"/>
    </source>
</evidence>
<feature type="region of interest" description="Disordered" evidence="1">
    <location>
        <begin position="139"/>
        <end position="196"/>
    </location>
</feature>
<feature type="region of interest" description="Disordered" evidence="1">
    <location>
        <begin position="1296"/>
        <end position="1320"/>
    </location>
</feature>
<dbReference type="InterPro" id="IPR024554">
    <property type="entry name" value="LEC1-like_C"/>
</dbReference>
<dbReference type="PANTHER" id="PTHR47185:SF1">
    <property type="entry name" value="PX DOMAIN-CONTAINING PROTEIN YPR097W"/>
    <property type="match status" value="1"/>
</dbReference>
<feature type="compositionally biased region" description="Pro residues" evidence="1">
    <location>
        <begin position="477"/>
        <end position="489"/>
    </location>
</feature>
<feature type="compositionally biased region" description="Low complexity" evidence="1">
    <location>
        <begin position="42"/>
        <end position="57"/>
    </location>
</feature>
<dbReference type="GO" id="GO:0035091">
    <property type="term" value="F:phosphatidylinositol binding"/>
    <property type="evidence" value="ECO:0007669"/>
    <property type="project" value="InterPro"/>
</dbReference>
<feature type="compositionally biased region" description="Basic and acidic residues" evidence="1">
    <location>
        <begin position="1168"/>
        <end position="1179"/>
    </location>
</feature>
<feature type="region of interest" description="Disordered" evidence="1">
    <location>
        <begin position="33"/>
        <end position="57"/>
    </location>
</feature>
<dbReference type="Pfam" id="PF12828">
    <property type="entry name" value="PXB"/>
    <property type="match status" value="1"/>
</dbReference>
<dbReference type="Gene3D" id="3.30.1520.10">
    <property type="entry name" value="Phox-like domain"/>
    <property type="match status" value="1"/>
</dbReference>
<dbReference type="InterPro" id="IPR024555">
    <property type="entry name" value="PX-associated"/>
</dbReference>
<feature type="compositionally biased region" description="Pro residues" evidence="1">
    <location>
        <begin position="1221"/>
        <end position="1241"/>
    </location>
</feature>
<feature type="region of interest" description="Disordered" evidence="1">
    <location>
        <begin position="1072"/>
        <end position="1274"/>
    </location>
</feature>
<evidence type="ECO:0000256" key="1">
    <source>
        <dbReference type="SAM" id="MobiDB-lite"/>
    </source>
</evidence>
<dbReference type="PROSITE" id="PS50195">
    <property type="entry name" value="PX"/>
    <property type="match status" value="1"/>
</dbReference>